<comment type="subcellular location">
    <subcellularLocation>
        <location evidence="1">Membrane</location>
        <topology evidence="1">Multi-pass membrane protein</topology>
    </subcellularLocation>
</comment>
<proteinExistence type="predicted"/>
<feature type="transmembrane region" description="Helical" evidence="5">
    <location>
        <begin position="12"/>
        <end position="30"/>
    </location>
</feature>
<evidence type="ECO:0000313" key="7">
    <source>
        <dbReference type="Proteomes" id="UP001328107"/>
    </source>
</evidence>
<dbReference type="Pfam" id="PF10292">
    <property type="entry name" value="7TM_GPCR_Srab"/>
    <property type="match status" value="1"/>
</dbReference>
<feature type="transmembrane region" description="Helical" evidence="5">
    <location>
        <begin position="75"/>
        <end position="97"/>
    </location>
</feature>
<gene>
    <name evidence="6" type="ORF">PMAYCL1PPCAC_02411</name>
</gene>
<feature type="transmembrane region" description="Helical" evidence="5">
    <location>
        <begin position="42"/>
        <end position="63"/>
    </location>
</feature>
<dbReference type="InterPro" id="IPR019408">
    <property type="entry name" value="7TM_GPCR_serpentine_rcpt_Srab"/>
</dbReference>
<keyword evidence="3 5" id="KW-1133">Transmembrane helix</keyword>
<dbReference type="AlphaFoldDB" id="A0AAN4Z436"/>
<dbReference type="EMBL" id="BTRK01000001">
    <property type="protein sequence ID" value="GMR32216.1"/>
    <property type="molecule type" value="Genomic_DNA"/>
</dbReference>
<dbReference type="GO" id="GO:0016020">
    <property type="term" value="C:membrane"/>
    <property type="evidence" value="ECO:0007669"/>
    <property type="project" value="UniProtKB-SubCell"/>
</dbReference>
<keyword evidence="7" id="KW-1185">Reference proteome</keyword>
<evidence type="ECO:0000256" key="4">
    <source>
        <dbReference type="ARBA" id="ARBA00023136"/>
    </source>
</evidence>
<dbReference type="Proteomes" id="UP001328107">
    <property type="component" value="Unassembled WGS sequence"/>
</dbReference>
<keyword evidence="4 5" id="KW-0472">Membrane</keyword>
<organism evidence="6 7">
    <name type="scientific">Pristionchus mayeri</name>
    <dbReference type="NCBI Taxonomy" id="1317129"/>
    <lineage>
        <taxon>Eukaryota</taxon>
        <taxon>Metazoa</taxon>
        <taxon>Ecdysozoa</taxon>
        <taxon>Nematoda</taxon>
        <taxon>Chromadorea</taxon>
        <taxon>Rhabditida</taxon>
        <taxon>Rhabditina</taxon>
        <taxon>Diplogasteromorpha</taxon>
        <taxon>Diplogasteroidea</taxon>
        <taxon>Neodiplogasteridae</taxon>
        <taxon>Pristionchus</taxon>
    </lineage>
</organism>
<name>A0AAN4Z436_9BILA</name>
<evidence type="ECO:0000313" key="6">
    <source>
        <dbReference type="EMBL" id="GMR32216.1"/>
    </source>
</evidence>
<reference evidence="7" key="1">
    <citation type="submission" date="2022-10" db="EMBL/GenBank/DDBJ databases">
        <title>Genome assembly of Pristionchus species.</title>
        <authorList>
            <person name="Yoshida K."/>
            <person name="Sommer R.J."/>
        </authorList>
    </citation>
    <scope>NUCLEOTIDE SEQUENCE [LARGE SCALE GENOMIC DNA]</scope>
    <source>
        <strain evidence="7">RS5460</strain>
    </source>
</reference>
<protein>
    <recommendedName>
        <fullName evidence="8">G protein-coupled receptor</fullName>
    </recommendedName>
</protein>
<keyword evidence="2 5" id="KW-0812">Transmembrane</keyword>
<sequence length="106" mass="11793">MGHAEWVSVMESLEVSLSLPSILLLLYLIFSSSRFHLNFRILLSILCLAFLVYDSARLTLLIFTFISDHEVPPRVYVATSSTFGAASVAYSASFSILGAERCYATY</sequence>
<comment type="caution">
    <text evidence="6">The sequence shown here is derived from an EMBL/GenBank/DDBJ whole genome shotgun (WGS) entry which is preliminary data.</text>
</comment>
<evidence type="ECO:0000256" key="1">
    <source>
        <dbReference type="ARBA" id="ARBA00004141"/>
    </source>
</evidence>
<evidence type="ECO:0000256" key="3">
    <source>
        <dbReference type="ARBA" id="ARBA00022989"/>
    </source>
</evidence>
<evidence type="ECO:0000256" key="2">
    <source>
        <dbReference type="ARBA" id="ARBA00022692"/>
    </source>
</evidence>
<accession>A0AAN4Z436</accession>
<evidence type="ECO:0000256" key="5">
    <source>
        <dbReference type="SAM" id="Phobius"/>
    </source>
</evidence>
<evidence type="ECO:0008006" key="8">
    <source>
        <dbReference type="Google" id="ProtNLM"/>
    </source>
</evidence>
<feature type="non-terminal residue" evidence="6">
    <location>
        <position position="106"/>
    </location>
</feature>